<evidence type="ECO:0000259" key="2">
    <source>
        <dbReference type="Pfam" id="PF09073"/>
    </source>
</evidence>
<sequence length="421" mass="48055">MASTKKLNWEIAVLEARTGSGPSFKKAIAKEEKRKRKEARKVKKLAQQQGQEQASKQLAEDGEDVEEFMDKLRNLRIQRLNKSLYHARRVIHTAMKKIVTLEKQKRNRLIKKSRATIADADNDEKTKEEAAKVIEENEKCLKEASAVAMNDLVECMVMQIFKKSQLIRDTLGEYKAAPNVVKLADEKIGCRLLNDIKAVNIVKRLVSEMEVKVTGNTKKEQTRQRGEAKAADCAPIGSETMKSKNAKDALSLGSTTDAASSAFVNKLNEFISDDDVSSDNDQDSSSDEEEKREPSKESKRRKRNASIEYDENDDEVFDEIYNGNKNKNRKGQRARRQEYERLYGKDANHIRLKQKDKKPKGNPSKQQHEKNKAQHQSRNRAGIDKPSISSEQLHPSWEAKRRQKELMAQTKNVKGTKIVFE</sequence>
<dbReference type="AlphaFoldDB" id="A0A9W8G952"/>
<dbReference type="EMBL" id="JANBTW010000019">
    <property type="protein sequence ID" value="KAJ2678615.1"/>
    <property type="molecule type" value="Genomic_DNA"/>
</dbReference>
<feature type="compositionally biased region" description="Basic residues" evidence="1">
    <location>
        <begin position="33"/>
        <end position="44"/>
    </location>
</feature>
<feature type="compositionally biased region" description="Low complexity" evidence="1">
    <location>
        <begin position="45"/>
        <end position="57"/>
    </location>
</feature>
<evidence type="ECO:0000313" key="3">
    <source>
        <dbReference type="EMBL" id="KAJ2678615.1"/>
    </source>
</evidence>
<proteinExistence type="predicted"/>
<protein>
    <recommendedName>
        <fullName evidence="2">Bud22 domain-containing protein</fullName>
    </recommendedName>
</protein>
<organism evidence="3 4">
    <name type="scientific">Coemansia spiralis</name>
    <dbReference type="NCBI Taxonomy" id="417178"/>
    <lineage>
        <taxon>Eukaryota</taxon>
        <taxon>Fungi</taxon>
        <taxon>Fungi incertae sedis</taxon>
        <taxon>Zoopagomycota</taxon>
        <taxon>Kickxellomycotina</taxon>
        <taxon>Kickxellomycetes</taxon>
        <taxon>Kickxellales</taxon>
        <taxon>Kickxellaceae</taxon>
        <taxon>Coemansia</taxon>
    </lineage>
</organism>
<feature type="region of interest" description="Disordered" evidence="1">
    <location>
        <begin position="273"/>
        <end position="307"/>
    </location>
</feature>
<comment type="caution">
    <text evidence="3">The sequence shown here is derived from an EMBL/GenBank/DDBJ whole genome shotgun (WGS) entry which is preliminary data.</text>
</comment>
<feature type="region of interest" description="Disordered" evidence="1">
    <location>
        <begin position="25"/>
        <end position="62"/>
    </location>
</feature>
<feature type="domain" description="Bud22" evidence="2">
    <location>
        <begin position="31"/>
        <end position="420"/>
    </location>
</feature>
<feature type="compositionally biased region" description="Basic and acidic residues" evidence="1">
    <location>
        <begin position="215"/>
        <end position="230"/>
    </location>
</feature>
<evidence type="ECO:0000256" key="1">
    <source>
        <dbReference type="SAM" id="MobiDB-lite"/>
    </source>
</evidence>
<dbReference type="OrthoDB" id="3364872at2759"/>
<feature type="region of interest" description="Disordered" evidence="1">
    <location>
        <begin position="319"/>
        <end position="421"/>
    </location>
</feature>
<feature type="compositionally biased region" description="Basic residues" evidence="1">
    <location>
        <begin position="350"/>
        <end position="360"/>
    </location>
</feature>
<feature type="compositionally biased region" description="Basic and acidic residues" evidence="1">
    <location>
        <begin position="335"/>
        <end position="349"/>
    </location>
</feature>
<accession>A0A9W8G952</accession>
<gene>
    <name evidence="3" type="ORF">GGI25_002203</name>
</gene>
<reference evidence="3" key="1">
    <citation type="submission" date="2022-07" db="EMBL/GenBank/DDBJ databases">
        <title>Phylogenomic reconstructions and comparative analyses of Kickxellomycotina fungi.</title>
        <authorList>
            <person name="Reynolds N.K."/>
            <person name="Stajich J.E."/>
            <person name="Barry K."/>
            <person name="Grigoriev I.V."/>
            <person name="Crous P."/>
            <person name="Smith M.E."/>
        </authorList>
    </citation>
    <scope>NUCLEOTIDE SEQUENCE</scope>
    <source>
        <strain evidence="3">NRRL 3115</strain>
    </source>
</reference>
<feature type="compositionally biased region" description="Acidic residues" evidence="1">
    <location>
        <begin position="273"/>
        <end position="288"/>
    </location>
</feature>
<dbReference type="Pfam" id="PF09073">
    <property type="entry name" value="BUD22"/>
    <property type="match status" value="1"/>
</dbReference>
<evidence type="ECO:0000313" key="4">
    <source>
        <dbReference type="Proteomes" id="UP001151518"/>
    </source>
</evidence>
<dbReference type="InterPro" id="IPR015158">
    <property type="entry name" value="Bud22_dom"/>
</dbReference>
<feature type="region of interest" description="Disordered" evidence="1">
    <location>
        <begin position="215"/>
        <end position="240"/>
    </location>
</feature>
<name>A0A9W8G952_9FUNG</name>
<dbReference type="Proteomes" id="UP001151518">
    <property type="component" value="Unassembled WGS sequence"/>
</dbReference>